<feature type="compositionally biased region" description="Basic and acidic residues" evidence="1">
    <location>
        <begin position="123"/>
        <end position="143"/>
    </location>
</feature>
<keyword evidence="3" id="KW-1185">Reference proteome</keyword>
<evidence type="ECO:0000313" key="2">
    <source>
        <dbReference type="EMBL" id="GMN41757.1"/>
    </source>
</evidence>
<evidence type="ECO:0000313" key="3">
    <source>
        <dbReference type="Proteomes" id="UP001187192"/>
    </source>
</evidence>
<gene>
    <name evidence="2" type="ORF">TIFTF001_010982</name>
</gene>
<organism evidence="2 3">
    <name type="scientific">Ficus carica</name>
    <name type="common">Common fig</name>
    <dbReference type="NCBI Taxonomy" id="3494"/>
    <lineage>
        <taxon>Eukaryota</taxon>
        <taxon>Viridiplantae</taxon>
        <taxon>Streptophyta</taxon>
        <taxon>Embryophyta</taxon>
        <taxon>Tracheophyta</taxon>
        <taxon>Spermatophyta</taxon>
        <taxon>Magnoliopsida</taxon>
        <taxon>eudicotyledons</taxon>
        <taxon>Gunneridae</taxon>
        <taxon>Pentapetalae</taxon>
        <taxon>rosids</taxon>
        <taxon>fabids</taxon>
        <taxon>Rosales</taxon>
        <taxon>Moraceae</taxon>
        <taxon>Ficeae</taxon>
        <taxon>Ficus</taxon>
    </lineage>
</organism>
<feature type="region of interest" description="Disordered" evidence="1">
    <location>
        <begin position="28"/>
        <end position="68"/>
    </location>
</feature>
<feature type="region of interest" description="Disordered" evidence="1">
    <location>
        <begin position="121"/>
        <end position="182"/>
    </location>
</feature>
<dbReference type="AlphaFoldDB" id="A0AA88D4Y8"/>
<comment type="caution">
    <text evidence="2">The sequence shown here is derived from an EMBL/GenBank/DDBJ whole genome shotgun (WGS) entry which is preliminary data.</text>
</comment>
<proteinExistence type="predicted"/>
<dbReference type="Proteomes" id="UP001187192">
    <property type="component" value="Unassembled WGS sequence"/>
</dbReference>
<evidence type="ECO:0000256" key="1">
    <source>
        <dbReference type="SAM" id="MobiDB-lite"/>
    </source>
</evidence>
<name>A0AA88D4Y8_FICCA</name>
<sequence length="225" mass="24860">MIEEIEKVQQPNNGNEVIKVIQSPPVDVVGQPVRPVPRRRGAVDHRQHERAGVASAGPRAREQRVPNAPHVFGKLSVEELDLSDDVKRLAEAHEDQLRTQPENRHLRIEIVRRVSPLLLDEPCDGHREGGKHDPDPDPLEERYAGLVAGDAAEGGDEEAVVEGDEEGDGEEGDDADGAGGDEEVGAEAFHFFYFLNAAESPLVRRSAVWEEIDVQRYHCSLVEKP</sequence>
<reference evidence="2" key="1">
    <citation type="submission" date="2023-07" db="EMBL/GenBank/DDBJ databases">
        <title>draft genome sequence of fig (Ficus carica).</title>
        <authorList>
            <person name="Takahashi T."/>
            <person name="Nishimura K."/>
        </authorList>
    </citation>
    <scope>NUCLEOTIDE SEQUENCE</scope>
</reference>
<accession>A0AA88D4Y8</accession>
<feature type="compositionally biased region" description="Basic and acidic residues" evidence="1">
    <location>
        <begin position="41"/>
        <end position="51"/>
    </location>
</feature>
<feature type="compositionally biased region" description="Acidic residues" evidence="1">
    <location>
        <begin position="153"/>
        <end position="182"/>
    </location>
</feature>
<protein>
    <submittedName>
        <fullName evidence="2">Uncharacterized protein</fullName>
    </submittedName>
</protein>
<dbReference type="EMBL" id="BTGU01000013">
    <property type="protein sequence ID" value="GMN41757.1"/>
    <property type="molecule type" value="Genomic_DNA"/>
</dbReference>